<dbReference type="Pfam" id="PF24293">
    <property type="entry name" value="TPR_Edg1"/>
    <property type="match status" value="1"/>
</dbReference>
<feature type="region of interest" description="Disordered" evidence="1">
    <location>
        <begin position="855"/>
        <end position="885"/>
    </location>
</feature>
<evidence type="ECO:0000259" key="2">
    <source>
        <dbReference type="Pfam" id="PF24293"/>
    </source>
</evidence>
<evidence type="ECO:0000313" key="3">
    <source>
        <dbReference type="Proteomes" id="UP000887566"/>
    </source>
</evidence>
<feature type="compositionally biased region" description="Polar residues" evidence="1">
    <location>
        <begin position="899"/>
        <end position="910"/>
    </location>
</feature>
<sequence length="1170" mass="127831">MGDSSRKWPLPLYTFVNLVESRSPEFSLSALEALKYSAGQGDLSSLIIRALSSGQDDETAILFRKLVDIVWKRINHYARSLAALHGCDIQTGASTQDDSPLTMRSADGAHVRRELEFFVDIFAMINNSTVRGFTRLFTTEQYDKMDQIFDALRTSLGAIGLNRFIEIPTSLKSLLVTEEEIPLSSSATIAPLAADEKNSSEQLPEGLEESIAGVLADFKDLNFNLGALQSLQTYAPKLAKMEYVDAMTDGMEAMFKMVDIRVREVFFATFQKLFVHLPKERRNEAMQRYYAKRGVENLKKFIQSYDADLTHWSNRIGDHNQFQGADGRNQLHEMCANFGWLFLVAPKPTLWSLLTLCMASEAVVPNVIKVLRNLPAVLTLADPQTEDGAALPVPLSGLRRLLNKNVDGADSADKFLYVASAFARDKRIAKKTLTVLGESTEFVTTEQPVIEPSALINDLIRPEILAERHSLLMLQLLGRLLTGKSAPIKWIPNLRQADVWNGQEDISSNGSVDPGDSAVEAPKLLLLLLDVYRKSAKVRVGGELSRIAVKSLKALGDRLGLDAIVFSQLTAEWIVGQLNEHEWTVRLLVTEWLAKSIGEGTGQKLIPTCLWKALPSEVRSDYSEIDCSNHSPVECFLRSFFELATIGPDYAIALIEKGFSTIPSRELLRPALAQTLVDCASNLPTDQLLNQIYPVLKSLVGKLDPAREHSFLDSTSNATWRGLTAISALLLLGDATLLALKSQAVTSGPTMLQSYCQIAKEHIDGEMNDLRRSRQATNRLPGNDDAGGDRTVAVAVQLNQIFFQSCQLARTGDERAKIAQCLQLLLICLTEYNEELNRLISVPLEIVADTREESLATSAPKERSATASVHSQTTTPAEAVGIGHLEQKKESVDQQLTYDAAASSTPSSGEMSPALTGHNENRRPTPLDDKADVHSQHANRSQYKPRGLSNVGRNNSNQRSTSVENALFQANAAPQLTQSSQPAAGYPQQWQSSPTNFGRRPPRDGASSGQQNSFQHPPPSRPWQSANDGVLGFAGGNRGDRGRIGNRGGRQQQTWSAAIDLMEPNTRNLLETKAAQFQQQQPYYQPMAPRNASTTPSWNGSQNTPHVGGATASSGNRNNSSGQQQSTWSGSAKATRGGGNQRFNGGGSGGGGGGGWNKRGGGAPRGAKKN</sequence>
<name>A0A914VX43_9BILA</name>
<evidence type="ECO:0000313" key="4">
    <source>
        <dbReference type="WBParaSite" id="PSAMB.scaffold2692size21767.g18774.t1"/>
    </source>
</evidence>
<feature type="compositionally biased region" description="Polar residues" evidence="1">
    <location>
        <begin position="865"/>
        <end position="876"/>
    </location>
</feature>
<feature type="region of interest" description="Disordered" evidence="1">
    <location>
        <begin position="975"/>
        <end position="1053"/>
    </location>
</feature>
<feature type="compositionally biased region" description="Polar residues" evidence="1">
    <location>
        <begin position="951"/>
        <end position="961"/>
    </location>
</feature>
<dbReference type="InterPro" id="IPR056581">
    <property type="entry name" value="TPR_Edg1"/>
</dbReference>
<feature type="compositionally biased region" description="Basic and acidic residues" evidence="1">
    <location>
        <begin position="855"/>
        <end position="864"/>
    </location>
</feature>
<organism evidence="3 4">
    <name type="scientific">Plectus sambesii</name>
    <dbReference type="NCBI Taxonomy" id="2011161"/>
    <lineage>
        <taxon>Eukaryota</taxon>
        <taxon>Metazoa</taxon>
        <taxon>Ecdysozoa</taxon>
        <taxon>Nematoda</taxon>
        <taxon>Chromadorea</taxon>
        <taxon>Plectida</taxon>
        <taxon>Plectina</taxon>
        <taxon>Plectoidea</taxon>
        <taxon>Plectidae</taxon>
        <taxon>Plectus</taxon>
    </lineage>
</organism>
<feature type="compositionally biased region" description="Low complexity" evidence="1">
    <location>
        <begin position="1108"/>
        <end position="1131"/>
    </location>
</feature>
<keyword evidence="3" id="KW-1185">Reference proteome</keyword>
<feature type="domain" description="Edg1 TPR repeats region" evidence="2">
    <location>
        <begin position="214"/>
        <end position="598"/>
    </location>
</feature>
<feature type="compositionally biased region" description="Polar residues" evidence="1">
    <location>
        <begin position="1091"/>
        <end position="1105"/>
    </location>
</feature>
<feature type="compositionally biased region" description="Polar residues" evidence="1">
    <location>
        <begin position="975"/>
        <end position="996"/>
    </location>
</feature>
<dbReference type="Proteomes" id="UP000887566">
    <property type="component" value="Unplaced"/>
</dbReference>
<proteinExistence type="predicted"/>
<dbReference type="WBParaSite" id="PSAMB.scaffold2692size21767.g18774.t1">
    <property type="protein sequence ID" value="PSAMB.scaffold2692size21767.g18774.t1"/>
    <property type="gene ID" value="PSAMB.scaffold2692size21767.g18774"/>
</dbReference>
<feature type="compositionally biased region" description="Gly residues" evidence="1">
    <location>
        <begin position="1136"/>
        <end position="1164"/>
    </location>
</feature>
<dbReference type="AlphaFoldDB" id="A0A914VX43"/>
<feature type="region of interest" description="Disordered" evidence="1">
    <location>
        <begin position="899"/>
        <end position="961"/>
    </location>
</feature>
<feature type="region of interest" description="Disordered" evidence="1">
    <location>
        <begin position="1086"/>
        <end position="1170"/>
    </location>
</feature>
<protein>
    <recommendedName>
        <fullName evidence="2">Edg1 TPR repeats region domain-containing protein</fullName>
    </recommendedName>
</protein>
<evidence type="ECO:0000256" key="1">
    <source>
        <dbReference type="SAM" id="MobiDB-lite"/>
    </source>
</evidence>
<feature type="compositionally biased region" description="Basic and acidic residues" evidence="1">
    <location>
        <begin position="919"/>
        <end position="935"/>
    </location>
</feature>
<reference evidence="4" key="1">
    <citation type="submission" date="2022-11" db="UniProtKB">
        <authorList>
            <consortium name="WormBaseParasite"/>
        </authorList>
    </citation>
    <scope>IDENTIFICATION</scope>
</reference>
<accession>A0A914VX43</accession>